<feature type="domain" description="Amidohydrolase-related" evidence="1">
    <location>
        <begin position="43"/>
        <end position="115"/>
    </location>
</feature>
<sequence>MSVTPWLSTPPERRRTFPKGRLSAPAVTVYEPLTTYGEYSALEFRALVEYGMSTAEAITAATVTASQAVGMSHLICSVEPGKLADLLVLRRDPTVDPMVVYDVANIYLTFCDGKLTVVDGLLAW</sequence>
<name>A0A378T847_9MYCO</name>
<dbReference type="SUPFAM" id="SSF51338">
    <property type="entry name" value="Composite domain of metallo-dependent hydrolases"/>
    <property type="match status" value="1"/>
</dbReference>
<dbReference type="PANTHER" id="PTHR43135:SF3">
    <property type="entry name" value="ALPHA-D-RIBOSE 1-METHYLPHOSPHONATE 5-TRIPHOSPHATE DIPHOSPHATASE"/>
    <property type="match status" value="1"/>
</dbReference>
<dbReference type="Gene3D" id="3.20.20.140">
    <property type="entry name" value="Metal-dependent hydrolases"/>
    <property type="match status" value="1"/>
</dbReference>
<reference evidence="2 3" key="1">
    <citation type="submission" date="2018-06" db="EMBL/GenBank/DDBJ databases">
        <authorList>
            <consortium name="Pathogen Informatics"/>
            <person name="Doyle S."/>
        </authorList>
    </citation>
    <scope>NUCLEOTIDE SEQUENCE [LARGE SCALE GENOMIC DNA]</scope>
    <source>
        <strain evidence="2 3">NCTC10821</strain>
    </source>
</reference>
<keyword evidence="2" id="KW-0378">Hydrolase</keyword>
<evidence type="ECO:0000259" key="1">
    <source>
        <dbReference type="Pfam" id="PF01979"/>
    </source>
</evidence>
<dbReference type="InterPro" id="IPR051781">
    <property type="entry name" value="Metallo-dep_Hydrolase"/>
</dbReference>
<dbReference type="InterPro" id="IPR011059">
    <property type="entry name" value="Metal-dep_hydrolase_composite"/>
</dbReference>
<dbReference type="EMBL" id="UGQT01000001">
    <property type="protein sequence ID" value="STZ56604.1"/>
    <property type="molecule type" value="Genomic_DNA"/>
</dbReference>
<dbReference type="PANTHER" id="PTHR43135">
    <property type="entry name" value="ALPHA-D-RIBOSE 1-METHYLPHOSPHONATE 5-TRIPHOSPHATE DIPHOSPHATASE"/>
    <property type="match status" value="1"/>
</dbReference>
<organism evidence="2 3">
    <name type="scientific">Mycolicibacterium tokaiense</name>
    <dbReference type="NCBI Taxonomy" id="39695"/>
    <lineage>
        <taxon>Bacteria</taxon>
        <taxon>Bacillati</taxon>
        <taxon>Actinomycetota</taxon>
        <taxon>Actinomycetes</taxon>
        <taxon>Mycobacteriales</taxon>
        <taxon>Mycobacteriaceae</taxon>
        <taxon>Mycolicibacterium</taxon>
    </lineage>
</organism>
<dbReference type="OrthoDB" id="3514520at2"/>
<protein>
    <submittedName>
        <fullName evidence="2">Amidohydrolase</fullName>
    </submittedName>
</protein>
<keyword evidence="3" id="KW-1185">Reference proteome</keyword>
<dbReference type="GO" id="GO:0016810">
    <property type="term" value="F:hydrolase activity, acting on carbon-nitrogen (but not peptide) bonds"/>
    <property type="evidence" value="ECO:0007669"/>
    <property type="project" value="InterPro"/>
</dbReference>
<dbReference type="Proteomes" id="UP000254978">
    <property type="component" value="Unassembled WGS sequence"/>
</dbReference>
<dbReference type="AlphaFoldDB" id="A0A378T847"/>
<evidence type="ECO:0000313" key="3">
    <source>
        <dbReference type="Proteomes" id="UP000254978"/>
    </source>
</evidence>
<gene>
    <name evidence="2" type="ORF">NCTC10821_00097</name>
</gene>
<evidence type="ECO:0000313" key="2">
    <source>
        <dbReference type="EMBL" id="STZ56604.1"/>
    </source>
</evidence>
<accession>A0A378T847</accession>
<dbReference type="InterPro" id="IPR006680">
    <property type="entry name" value="Amidohydro-rel"/>
</dbReference>
<dbReference type="Pfam" id="PF01979">
    <property type="entry name" value="Amidohydro_1"/>
    <property type="match status" value="1"/>
</dbReference>
<dbReference type="RefSeq" id="WP_115277124.1">
    <property type="nucleotide sequence ID" value="NZ_AP022600.1"/>
</dbReference>
<dbReference type="Gene3D" id="2.30.40.10">
    <property type="entry name" value="Urease, subunit C, domain 1"/>
    <property type="match status" value="1"/>
</dbReference>
<proteinExistence type="predicted"/>